<proteinExistence type="inferred from homology"/>
<dbReference type="Pfam" id="PF00496">
    <property type="entry name" value="SBP_bac_5"/>
    <property type="match status" value="1"/>
</dbReference>
<evidence type="ECO:0000256" key="1">
    <source>
        <dbReference type="ARBA" id="ARBA00005695"/>
    </source>
</evidence>
<name>A0A4R8WYI0_9MICO</name>
<gene>
    <name evidence="6" type="ORF">E3O19_00745</name>
</gene>
<dbReference type="InterPro" id="IPR039424">
    <property type="entry name" value="SBP_5"/>
</dbReference>
<dbReference type="PIRSF" id="PIRSF002741">
    <property type="entry name" value="MppA"/>
    <property type="match status" value="1"/>
</dbReference>
<feature type="domain" description="Solute-binding protein family 5" evidence="5">
    <location>
        <begin position="85"/>
        <end position="450"/>
    </location>
</feature>
<dbReference type="SUPFAM" id="SSF53850">
    <property type="entry name" value="Periplasmic binding protein-like II"/>
    <property type="match status" value="1"/>
</dbReference>
<dbReference type="RefSeq" id="WP_134564723.1">
    <property type="nucleotide sequence ID" value="NZ_SOFP01000006.1"/>
</dbReference>
<dbReference type="EMBL" id="SOFP01000006">
    <property type="protein sequence ID" value="TFC20999.1"/>
    <property type="molecule type" value="Genomic_DNA"/>
</dbReference>
<dbReference type="AlphaFoldDB" id="A0A4R8WYI0"/>
<keyword evidence="3 4" id="KW-0732">Signal</keyword>
<accession>A0A4R8WYI0</accession>
<organism evidence="6 7">
    <name type="scientific">Cryobacterium algoritolerans</name>
    <dbReference type="NCBI Taxonomy" id="1259184"/>
    <lineage>
        <taxon>Bacteria</taxon>
        <taxon>Bacillati</taxon>
        <taxon>Actinomycetota</taxon>
        <taxon>Actinomycetes</taxon>
        <taxon>Micrococcales</taxon>
        <taxon>Microbacteriaceae</taxon>
        <taxon>Cryobacterium</taxon>
    </lineage>
</organism>
<dbReference type="GO" id="GO:1904680">
    <property type="term" value="F:peptide transmembrane transporter activity"/>
    <property type="evidence" value="ECO:0007669"/>
    <property type="project" value="TreeGrafter"/>
</dbReference>
<comment type="similarity">
    <text evidence="1">Belongs to the bacterial solute-binding protein 5 family.</text>
</comment>
<evidence type="ECO:0000256" key="4">
    <source>
        <dbReference type="SAM" id="SignalP"/>
    </source>
</evidence>
<evidence type="ECO:0000313" key="6">
    <source>
        <dbReference type="EMBL" id="TFC20999.1"/>
    </source>
</evidence>
<dbReference type="GO" id="GO:0042597">
    <property type="term" value="C:periplasmic space"/>
    <property type="evidence" value="ECO:0007669"/>
    <property type="project" value="UniProtKB-ARBA"/>
</dbReference>
<dbReference type="CDD" id="cd08492">
    <property type="entry name" value="PBP2_NikA_DppA_OppA_like_15"/>
    <property type="match status" value="1"/>
</dbReference>
<protein>
    <submittedName>
        <fullName evidence="6">ABC transporter substrate-binding protein</fullName>
    </submittedName>
</protein>
<evidence type="ECO:0000256" key="3">
    <source>
        <dbReference type="ARBA" id="ARBA00022729"/>
    </source>
</evidence>
<dbReference type="OrthoDB" id="5240629at2"/>
<dbReference type="InterPro" id="IPR030678">
    <property type="entry name" value="Peptide/Ni-bd"/>
</dbReference>
<reference evidence="6 7" key="1">
    <citation type="submission" date="2019-03" db="EMBL/GenBank/DDBJ databases">
        <title>Genomics of glacier-inhabiting Cryobacterium strains.</title>
        <authorList>
            <person name="Liu Q."/>
            <person name="Xin Y.-H."/>
        </authorList>
    </citation>
    <scope>NUCLEOTIDE SEQUENCE [LARGE SCALE GENOMIC DNA]</scope>
    <source>
        <strain evidence="6 7">MDT1-3</strain>
    </source>
</reference>
<dbReference type="GO" id="GO:0043190">
    <property type="term" value="C:ATP-binding cassette (ABC) transporter complex"/>
    <property type="evidence" value="ECO:0007669"/>
    <property type="project" value="InterPro"/>
</dbReference>
<dbReference type="PANTHER" id="PTHR30290">
    <property type="entry name" value="PERIPLASMIC BINDING COMPONENT OF ABC TRANSPORTER"/>
    <property type="match status" value="1"/>
</dbReference>
<feature type="signal peptide" evidence="4">
    <location>
        <begin position="1"/>
        <end position="35"/>
    </location>
</feature>
<dbReference type="Proteomes" id="UP000298412">
    <property type="component" value="Unassembled WGS sequence"/>
</dbReference>
<dbReference type="Gene3D" id="3.40.190.10">
    <property type="entry name" value="Periplasmic binding protein-like II"/>
    <property type="match status" value="1"/>
</dbReference>
<dbReference type="PROSITE" id="PS51257">
    <property type="entry name" value="PROKAR_LIPOPROTEIN"/>
    <property type="match status" value="1"/>
</dbReference>
<sequence>MRIRARSTSWLRATAAVIATVALVSGCSVTSPNTAADANTLTYAINGGTLSGGKMDIHSSAFQATALVMRNSFDSLVYEKADGSFVPWLATSWQISDDGLHYTFDLRHDVTFHDGEPFNAEAVKANFEHVVAPETASADAASLIGYAETGGFYAGTAVVDKYTVRVDFNRPYAPFLQAVSTAKLGFYSPATLRDNAAQLPAGGPGISVGTGPYVLTEYTPDQSIVFTANKDYNWAPEGSTHEGAPAIEKLVFRILPESSVRTGALTSGQAQIASDITPNTVGQIGDDFSIENVTMPGLPYTLFLNEAHGVFADENVRRAFALGVDIGPAVASIYQGQAKRAWSILSPATPNSYDPSLEDSWTFDPDQANALLDASGWTKRDSDGYRTKDGARLSARWLAYTPVSDANASLGDVVQSDLRKLGFEIVRDNLEIAQYYEQFNARDYDISDWSFPSVDADVLRAHLHSGGYKNGSSIVDPVVDSLLDDAVATSDPAERAALYRQLQQWNAIHVAMVPITVPTAITAYSKIIKNLSFDLYGQPLFYAASLTTTR</sequence>
<dbReference type="GO" id="GO:0015833">
    <property type="term" value="P:peptide transport"/>
    <property type="evidence" value="ECO:0007669"/>
    <property type="project" value="TreeGrafter"/>
</dbReference>
<evidence type="ECO:0000313" key="7">
    <source>
        <dbReference type="Proteomes" id="UP000298412"/>
    </source>
</evidence>
<dbReference type="InterPro" id="IPR000914">
    <property type="entry name" value="SBP_5_dom"/>
</dbReference>
<dbReference type="Gene3D" id="3.10.105.10">
    <property type="entry name" value="Dipeptide-binding Protein, Domain 3"/>
    <property type="match status" value="1"/>
</dbReference>
<feature type="chain" id="PRO_5038515885" evidence="4">
    <location>
        <begin position="36"/>
        <end position="550"/>
    </location>
</feature>
<keyword evidence="7" id="KW-1185">Reference proteome</keyword>
<comment type="caution">
    <text evidence="6">The sequence shown here is derived from an EMBL/GenBank/DDBJ whole genome shotgun (WGS) entry which is preliminary data.</text>
</comment>
<dbReference type="PANTHER" id="PTHR30290:SF9">
    <property type="entry name" value="OLIGOPEPTIDE-BINDING PROTEIN APPA"/>
    <property type="match status" value="1"/>
</dbReference>
<evidence type="ECO:0000256" key="2">
    <source>
        <dbReference type="ARBA" id="ARBA00022448"/>
    </source>
</evidence>
<evidence type="ECO:0000259" key="5">
    <source>
        <dbReference type="Pfam" id="PF00496"/>
    </source>
</evidence>
<keyword evidence="2" id="KW-0813">Transport</keyword>